<protein>
    <submittedName>
        <fullName evidence="2">Putative secreted protein</fullName>
    </submittedName>
</protein>
<sequence length="74" mass="8189">MLVIASFGVSLLDLFGSSPPTAATLLRFWQPILGLNIAIRSLNVYYFRHSIAYIASQSQSCLPPKQGKCCHSCW</sequence>
<dbReference type="EMBL" id="GGFL01010710">
    <property type="protein sequence ID" value="MBW74888.1"/>
    <property type="molecule type" value="Transcribed_RNA"/>
</dbReference>
<feature type="chain" id="PRO_5014669643" evidence="1">
    <location>
        <begin position="24"/>
        <end position="74"/>
    </location>
</feature>
<evidence type="ECO:0000256" key="1">
    <source>
        <dbReference type="SAM" id="SignalP"/>
    </source>
</evidence>
<organism evidence="2">
    <name type="scientific">Anopheles darlingi</name>
    <name type="common">Mosquito</name>
    <dbReference type="NCBI Taxonomy" id="43151"/>
    <lineage>
        <taxon>Eukaryota</taxon>
        <taxon>Metazoa</taxon>
        <taxon>Ecdysozoa</taxon>
        <taxon>Arthropoda</taxon>
        <taxon>Hexapoda</taxon>
        <taxon>Insecta</taxon>
        <taxon>Pterygota</taxon>
        <taxon>Neoptera</taxon>
        <taxon>Endopterygota</taxon>
        <taxon>Diptera</taxon>
        <taxon>Nematocera</taxon>
        <taxon>Culicoidea</taxon>
        <taxon>Culicidae</taxon>
        <taxon>Anophelinae</taxon>
        <taxon>Anopheles</taxon>
    </lineage>
</organism>
<proteinExistence type="predicted"/>
<dbReference type="AlphaFoldDB" id="A0A2M4DCT3"/>
<reference evidence="2" key="1">
    <citation type="submission" date="2018-01" db="EMBL/GenBank/DDBJ databases">
        <title>An insight into the sialome of Amazonian anophelines.</title>
        <authorList>
            <person name="Ribeiro J.M."/>
            <person name="Scarpassa V."/>
            <person name="Calvo E."/>
        </authorList>
    </citation>
    <scope>NUCLEOTIDE SEQUENCE</scope>
</reference>
<evidence type="ECO:0000313" key="2">
    <source>
        <dbReference type="EMBL" id="MBW74888.1"/>
    </source>
</evidence>
<feature type="signal peptide" evidence="1">
    <location>
        <begin position="1"/>
        <end position="23"/>
    </location>
</feature>
<name>A0A2M4DCT3_ANODA</name>
<keyword evidence="1" id="KW-0732">Signal</keyword>
<accession>A0A2M4DCT3</accession>